<gene>
    <name evidence="2" type="ORF">BINDI_0924</name>
</gene>
<dbReference type="HOGENOM" id="CLU_2128619_0_0_11"/>
<sequence>MSRALLCEEGAREYVGGIPERTFKTLCGDHVMRLGKRNYCRPSDLDEADRVLDDAADKVERLSRWVLVANSRVNAVNAVNAGRRHRHRTLRSRRKSRESNKTIVKETGNECSI</sequence>
<protein>
    <submittedName>
        <fullName evidence="2">Uncharacterized protein</fullName>
    </submittedName>
</protein>
<feature type="compositionally biased region" description="Basic and acidic residues" evidence="1">
    <location>
        <begin position="97"/>
        <end position="113"/>
    </location>
</feature>
<proteinExistence type="predicted"/>
<name>A0A087VV25_9BIFI</name>
<dbReference type="Proteomes" id="UP000028569">
    <property type="component" value="Chromosome"/>
</dbReference>
<dbReference type="AlphaFoldDB" id="A0A087VV25"/>
<feature type="region of interest" description="Disordered" evidence="1">
    <location>
        <begin position="82"/>
        <end position="113"/>
    </location>
</feature>
<feature type="compositionally biased region" description="Basic residues" evidence="1">
    <location>
        <begin position="82"/>
        <end position="96"/>
    </location>
</feature>
<dbReference type="EMBL" id="CP006018">
    <property type="protein sequence ID" value="AIC92189.1"/>
    <property type="molecule type" value="Genomic_DNA"/>
</dbReference>
<evidence type="ECO:0000313" key="2">
    <source>
        <dbReference type="EMBL" id="AIC92189.1"/>
    </source>
</evidence>
<evidence type="ECO:0000256" key="1">
    <source>
        <dbReference type="SAM" id="MobiDB-lite"/>
    </source>
</evidence>
<evidence type="ECO:0000313" key="3">
    <source>
        <dbReference type="Proteomes" id="UP000028569"/>
    </source>
</evidence>
<organism evidence="2 3">
    <name type="scientific">Bifidobacterium [indicum] DSM 20214 = LMG 11587</name>
    <dbReference type="NCBI Taxonomy" id="1341694"/>
    <lineage>
        <taxon>Bacteria</taxon>
        <taxon>Bacillati</taxon>
        <taxon>Actinomycetota</taxon>
        <taxon>Actinomycetes</taxon>
        <taxon>Bifidobacteriales</taxon>
        <taxon>Bifidobacteriaceae</taxon>
        <taxon>Bifidobacterium</taxon>
    </lineage>
</organism>
<reference evidence="2 3" key="1">
    <citation type="journal article" date="2014" name="Appl. Environ. Microbiol.">
        <title>Genomic encyclopedia of type strains of the genus Bifidobacterium.</title>
        <authorList>
            <person name="Milani C."/>
            <person name="Lugli G.A."/>
            <person name="Duranti S."/>
            <person name="Turroni F."/>
            <person name="Bottacini F."/>
            <person name="Mangifesta M."/>
            <person name="Sanchez B."/>
            <person name="Viappiani A."/>
            <person name="Mancabelli L."/>
            <person name="Taminiau B."/>
            <person name="Delcenserie V."/>
            <person name="Barrangou R."/>
            <person name="Margolles A."/>
            <person name="van Sinderen D."/>
            <person name="Ventura M."/>
        </authorList>
    </citation>
    <scope>NUCLEOTIDE SEQUENCE [LARGE SCALE GENOMIC DNA]</scope>
    <source>
        <strain evidence="2 3">LMG 11587</strain>
    </source>
</reference>
<keyword evidence="3" id="KW-1185">Reference proteome</keyword>
<accession>A0A087VV25</accession>
<dbReference type="KEGG" id="bii:BINDI_0924"/>